<feature type="region of interest" description="Disordered" evidence="12">
    <location>
        <begin position="241"/>
        <end position="334"/>
    </location>
</feature>
<dbReference type="CDD" id="cd11916">
    <property type="entry name" value="SH3_Sorbs1_3"/>
    <property type="match status" value="1"/>
</dbReference>
<dbReference type="Pfam" id="PF07653">
    <property type="entry name" value="SH3_2"/>
    <property type="match status" value="1"/>
</dbReference>
<dbReference type="GeneID" id="103670991"/>
<dbReference type="FunFam" id="2.30.30.40:FF:000003">
    <property type="entry name" value="Sorbin and SH3 domain-containing protein 1 isoform 2"/>
    <property type="match status" value="1"/>
</dbReference>
<dbReference type="InterPro" id="IPR035611">
    <property type="entry name" value="SORBS1_SH3_2"/>
</dbReference>
<dbReference type="Pfam" id="PF14604">
    <property type="entry name" value="SH3_9"/>
    <property type="match status" value="1"/>
</dbReference>
<feature type="domain" description="SH3" evidence="13">
    <location>
        <begin position="573"/>
        <end position="634"/>
    </location>
</feature>
<feature type="compositionally biased region" description="Basic and acidic residues" evidence="12">
    <location>
        <begin position="300"/>
        <end position="324"/>
    </location>
</feature>
<evidence type="ECO:0000259" key="14">
    <source>
        <dbReference type="PROSITE" id="PS50831"/>
    </source>
</evidence>
<keyword evidence="8" id="KW-0677">Repeat</keyword>
<dbReference type="SMART" id="SM00326">
    <property type="entry name" value="SH3"/>
    <property type="match status" value="3"/>
</dbReference>
<dbReference type="GO" id="GO:0005737">
    <property type="term" value="C:cytoplasm"/>
    <property type="evidence" value="ECO:0007669"/>
    <property type="project" value="UniProtKB-SubCell"/>
</dbReference>
<dbReference type="GO" id="GO:0005886">
    <property type="term" value="C:plasma membrane"/>
    <property type="evidence" value="ECO:0007669"/>
    <property type="project" value="UniProtKB-SubCell"/>
</dbReference>
<evidence type="ECO:0000256" key="10">
    <source>
        <dbReference type="ARBA" id="ARBA00023136"/>
    </source>
</evidence>
<dbReference type="Gene3D" id="2.30.30.40">
    <property type="entry name" value="SH3 Domains"/>
    <property type="match status" value="3"/>
</dbReference>
<accession>A0A8M1FD92</accession>
<dbReference type="Pfam" id="PF00018">
    <property type="entry name" value="SH3_1"/>
    <property type="match status" value="1"/>
</dbReference>
<evidence type="ECO:0000256" key="12">
    <source>
        <dbReference type="SAM" id="MobiDB-lite"/>
    </source>
</evidence>
<feature type="region of interest" description="Disordered" evidence="12">
    <location>
        <begin position="398"/>
        <end position="422"/>
    </location>
</feature>
<feature type="region of interest" description="Disordered" evidence="12">
    <location>
        <begin position="1"/>
        <end position="140"/>
    </location>
</feature>
<feature type="compositionally biased region" description="Low complexity" evidence="12">
    <location>
        <begin position="648"/>
        <end position="669"/>
    </location>
</feature>
<evidence type="ECO:0000256" key="3">
    <source>
        <dbReference type="ARBA" id="ARBA00004496"/>
    </source>
</evidence>
<feature type="compositionally biased region" description="Basic and acidic residues" evidence="12">
    <location>
        <begin position="62"/>
        <end position="73"/>
    </location>
</feature>
<evidence type="ECO:0000256" key="7">
    <source>
        <dbReference type="ARBA" id="ARBA00022553"/>
    </source>
</evidence>
<evidence type="ECO:0000256" key="1">
    <source>
        <dbReference type="ARBA" id="ARBA00004236"/>
    </source>
</evidence>
<keyword evidence="4 11" id="KW-0728">SH3 domain</keyword>
<dbReference type="InterPro" id="IPR036028">
    <property type="entry name" value="SH3-like_dom_sf"/>
</dbReference>
<feature type="region of interest" description="Disordered" evidence="12">
    <location>
        <begin position="648"/>
        <end position="677"/>
    </location>
</feature>
<dbReference type="FunFam" id="2.30.30.40:FF:000001">
    <property type="entry name" value="Sorbin and SH3 domain-containing protein 1 isoform 2"/>
    <property type="match status" value="1"/>
</dbReference>
<reference evidence="16" key="1">
    <citation type="submission" date="2025-08" db="UniProtKB">
        <authorList>
            <consortium name="RefSeq"/>
        </authorList>
    </citation>
    <scope>IDENTIFICATION</scope>
    <source>
        <tissue evidence="16">Whole blood</tissue>
    </source>
</reference>
<dbReference type="InterPro" id="IPR003127">
    <property type="entry name" value="SoHo_dom"/>
</dbReference>
<keyword evidence="9" id="KW-0965">Cell junction</keyword>
<feature type="region of interest" description="Disordered" evidence="12">
    <location>
        <begin position="154"/>
        <end position="222"/>
    </location>
</feature>
<proteinExistence type="predicted"/>
<gene>
    <name evidence="16" type="primary">SORBS1</name>
</gene>
<dbReference type="Pfam" id="PF02208">
    <property type="entry name" value="Sorb"/>
    <property type="match status" value="1"/>
</dbReference>
<feature type="compositionally biased region" description="Basic and acidic residues" evidence="12">
    <location>
        <begin position="191"/>
        <end position="202"/>
    </location>
</feature>
<keyword evidence="7" id="KW-0597">Phosphoprotein</keyword>
<dbReference type="RefSeq" id="XP_040479862.1">
    <property type="nucleotide sequence ID" value="XM_040623928.1"/>
</dbReference>
<dbReference type="GO" id="GO:0005634">
    <property type="term" value="C:nucleus"/>
    <property type="evidence" value="ECO:0007669"/>
    <property type="project" value="TreeGrafter"/>
</dbReference>
<dbReference type="GO" id="GO:0031589">
    <property type="term" value="P:cell-substrate adhesion"/>
    <property type="evidence" value="ECO:0007669"/>
    <property type="project" value="TreeGrafter"/>
</dbReference>
<evidence type="ECO:0000256" key="6">
    <source>
        <dbReference type="ARBA" id="ARBA00022490"/>
    </source>
</evidence>
<feature type="domain" description="SoHo" evidence="14">
    <location>
        <begin position="202"/>
        <end position="259"/>
    </location>
</feature>
<feature type="domain" description="SH3" evidence="13">
    <location>
        <begin position="679"/>
        <end position="740"/>
    </location>
</feature>
<dbReference type="PROSITE" id="PS50002">
    <property type="entry name" value="SH3"/>
    <property type="match status" value="3"/>
</dbReference>
<dbReference type="CDD" id="cd11919">
    <property type="entry name" value="SH3_Sorbs1_1"/>
    <property type="match status" value="1"/>
</dbReference>
<dbReference type="CDD" id="cd11922">
    <property type="entry name" value="SH3_Sorbs1_2"/>
    <property type="match status" value="1"/>
</dbReference>
<evidence type="ECO:0000256" key="4">
    <source>
        <dbReference type="ARBA" id="ARBA00022443"/>
    </source>
</evidence>
<evidence type="ECO:0000256" key="11">
    <source>
        <dbReference type="PROSITE-ProRule" id="PRU00192"/>
    </source>
</evidence>
<dbReference type="FunFam" id="2.30.30.40:FF:000004">
    <property type="entry name" value="Sorbin and SH3 domain-containing protein 1 isoform 2"/>
    <property type="match status" value="1"/>
</dbReference>
<dbReference type="SMART" id="SM00459">
    <property type="entry name" value="Sorb"/>
    <property type="match status" value="1"/>
</dbReference>
<evidence type="ECO:0000313" key="15">
    <source>
        <dbReference type="Proteomes" id="UP000261680"/>
    </source>
</evidence>
<dbReference type="InterPro" id="IPR035610">
    <property type="entry name" value="SORBS1_SH3_1"/>
</dbReference>
<evidence type="ECO:0000256" key="9">
    <source>
        <dbReference type="ARBA" id="ARBA00022949"/>
    </source>
</evidence>
<comment type="subcellular location">
    <subcellularLocation>
        <location evidence="2">Cell junction</location>
        <location evidence="2">Focal adhesion</location>
    </subcellularLocation>
    <subcellularLocation>
        <location evidence="1">Cell membrane</location>
    </subcellularLocation>
    <subcellularLocation>
        <location evidence="3">Cytoplasm</location>
    </subcellularLocation>
</comment>
<dbReference type="PRINTS" id="PR00452">
    <property type="entry name" value="SH3DOMAIN"/>
</dbReference>
<dbReference type="InterPro" id="IPR035606">
    <property type="entry name" value="SORBS1_SH3"/>
</dbReference>
<keyword evidence="5" id="KW-1003">Cell membrane</keyword>
<evidence type="ECO:0000313" key="16">
    <source>
        <dbReference type="RefSeq" id="XP_040479862.1"/>
    </source>
</evidence>
<keyword evidence="10" id="KW-0472">Membrane</keyword>
<organism evidence="15 16">
    <name type="scientific">Ursus maritimus</name>
    <name type="common">Polar bear</name>
    <name type="synonym">Thalarctos maritimus</name>
    <dbReference type="NCBI Taxonomy" id="29073"/>
    <lineage>
        <taxon>Eukaryota</taxon>
        <taxon>Metazoa</taxon>
        <taxon>Chordata</taxon>
        <taxon>Craniata</taxon>
        <taxon>Vertebrata</taxon>
        <taxon>Euteleostomi</taxon>
        <taxon>Mammalia</taxon>
        <taxon>Eutheria</taxon>
        <taxon>Laurasiatheria</taxon>
        <taxon>Carnivora</taxon>
        <taxon>Caniformia</taxon>
        <taxon>Ursidae</taxon>
        <taxon>Ursus</taxon>
    </lineage>
</organism>
<protein>
    <submittedName>
        <fullName evidence="16">Sorbin and SH3 domain-containing protein 1 isoform X2</fullName>
    </submittedName>
</protein>
<feature type="compositionally biased region" description="Polar residues" evidence="12">
    <location>
        <begin position="74"/>
        <end position="88"/>
    </location>
</feature>
<dbReference type="CTD" id="10580"/>
<feature type="compositionally biased region" description="Polar residues" evidence="12">
    <location>
        <begin position="43"/>
        <end position="61"/>
    </location>
</feature>
<name>A0A8M1FD92_URSMA</name>
<keyword evidence="6" id="KW-0963">Cytoplasm</keyword>
<dbReference type="InterPro" id="IPR050384">
    <property type="entry name" value="Endophilin_SH3RF"/>
</dbReference>
<dbReference type="InterPro" id="IPR001452">
    <property type="entry name" value="SH3_domain"/>
</dbReference>
<dbReference type="PANTHER" id="PTHR14167:SF64">
    <property type="entry name" value="SORBIN AND SH3 DOMAIN-CONTAINING PROTEIN 1"/>
    <property type="match status" value="1"/>
</dbReference>
<dbReference type="Proteomes" id="UP000261680">
    <property type="component" value="Unplaced"/>
</dbReference>
<evidence type="ECO:0000256" key="2">
    <source>
        <dbReference type="ARBA" id="ARBA00004246"/>
    </source>
</evidence>
<sequence length="740" mass="82848">MSSECDVGASKAVLNGLAPGSNGQDKDMDPTKICTGKGAVTLRASSSYREIPSSGPTSPQETPKHESKPDEWRLSSNADANGNAQPSSLAAKGYRSVHPNLPSDKPQDSGPLLNEVSSSHVGIDPQISAPVSKPSSAYPSTTIVNPTIVLLQHNREQQKRLSSLSDPVSERRVGEQDLAPTQEKPTSPGRATEKKAKDDRRVARSAQDLSNVSMDEVGIPLRNTERSKDWYKTMFKQIHKLNRDDDSDLYSPRYSFSEDTKSPLSVPRSKSEMSCIDGEKVVKRSATLPLPARSSSLKSSPERNDWEPPDKKVDTRKYRAEPKSIYDYQPGRSSVLTNEKMSSAVSPSPEISSELPGYIYSSNFHAVKRESDGAPGDLASLENERQIYKSVLEGGDIPLQGLSGLKRPSSSASTKDSESPRHFIPADYLESTEEFIRRRHDDKEKLLADQRRLKREQEEADIAARRHTGVIPTHHQFITNERFGDLLNIDDTAKRKSGSEMRPARAKFDFKAQTLKELPLQKGDIVYIYKQIDQNWYEGEHHGRVGIFPRTYIELLPPAEKAQPKKLAPVQVLEYGEAIAKFNFNGDTQVEMSFRKGERIALLRQVDENWYEGRIPGTSRQGIFPITYVDVIKRPLVKNPVDYIDLPFSSSPSRSGTASPQQPQAQQRRVTPDRSQTSQDLFSYQALYSYIPQNDDELELRDGDIVDVMEKCDDGWFVGTSRRTRQFGTFPGNYVKPLYL</sequence>
<evidence type="ECO:0000256" key="5">
    <source>
        <dbReference type="ARBA" id="ARBA00022475"/>
    </source>
</evidence>
<feature type="domain" description="SH3" evidence="13">
    <location>
        <begin position="499"/>
        <end position="558"/>
    </location>
</feature>
<dbReference type="AlphaFoldDB" id="A0A8M1FD92"/>
<dbReference type="GO" id="GO:0005925">
    <property type="term" value="C:focal adhesion"/>
    <property type="evidence" value="ECO:0007669"/>
    <property type="project" value="UniProtKB-SubCell"/>
</dbReference>
<dbReference type="SUPFAM" id="SSF50044">
    <property type="entry name" value="SH3-domain"/>
    <property type="match status" value="3"/>
</dbReference>
<evidence type="ECO:0000256" key="8">
    <source>
        <dbReference type="ARBA" id="ARBA00022737"/>
    </source>
</evidence>
<dbReference type="PANTHER" id="PTHR14167">
    <property type="entry name" value="SH3 DOMAIN-CONTAINING"/>
    <property type="match status" value="1"/>
</dbReference>
<dbReference type="PROSITE" id="PS50831">
    <property type="entry name" value="SOHO"/>
    <property type="match status" value="1"/>
</dbReference>
<keyword evidence="15" id="KW-1185">Reference proteome</keyword>
<evidence type="ECO:0000259" key="13">
    <source>
        <dbReference type="PROSITE" id="PS50002"/>
    </source>
</evidence>